<proteinExistence type="predicted"/>
<keyword evidence="2" id="KW-1185">Reference proteome</keyword>
<dbReference type="HOGENOM" id="CLU_154412_3_2_4"/>
<accession>A0A077DE75</accession>
<name>A0A077DE75_9BURK</name>
<dbReference type="PANTHER" id="PTHR38040:SF1">
    <property type="entry name" value="UBIQUINONE BIOSYNTHESIS ACCESSORY FACTOR UBIK"/>
    <property type="match status" value="1"/>
</dbReference>
<dbReference type="Pfam" id="PF04380">
    <property type="entry name" value="BMFP"/>
    <property type="match status" value="1"/>
</dbReference>
<dbReference type="KEGG" id="bpsi:IX83_03270"/>
<dbReference type="RefSeq" id="WP_038499095.1">
    <property type="nucleotide sequence ID" value="NZ_AFWK01000019.1"/>
</dbReference>
<evidence type="ECO:0000313" key="1">
    <source>
        <dbReference type="EMBL" id="AIL32456.1"/>
    </source>
</evidence>
<dbReference type="AlphaFoldDB" id="A0A077DE75"/>
<protein>
    <submittedName>
        <fullName evidence="1">Phosphoheptose isomerase</fullName>
    </submittedName>
</protein>
<dbReference type="GO" id="GO:0016853">
    <property type="term" value="F:isomerase activity"/>
    <property type="evidence" value="ECO:0007669"/>
    <property type="project" value="UniProtKB-KW"/>
</dbReference>
<gene>
    <name evidence="1" type="ORF">IX83_03270</name>
</gene>
<dbReference type="InterPro" id="IPR007475">
    <property type="entry name" value="UbiK"/>
</dbReference>
<sequence length="72" mass="8231">MSSPFDMIQKNVQDLISNTPIEDIQNNVKSIVSQALSKLDLVTRDEFNTQVELVKDLQERVEALEAKLQENE</sequence>
<reference evidence="1 2" key="1">
    <citation type="journal article" date="2014" name="BMC Genomics">
        <title>A genomic perspective on a new bacterial genus and species from the Alcaligenaceae family, Basilea psittacipulmonis.</title>
        <authorList>
            <person name="Whiteson K.L."/>
            <person name="Hernandez D."/>
            <person name="Lazarevic V."/>
            <person name="Gaia N."/>
            <person name="Farinelli L."/>
            <person name="Francois P."/>
            <person name="Pilo P."/>
            <person name="Frey J."/>
            <person name="Schrenzel J."/>
        </authorList>
    </citation>
    <scope>NUCLEOTIDE SEQUENCE [LARGE SCALE GENOMIC DNA]</scope>
    <source>
        <strain evidence="1 2">DSM 24701</strain>
    </source>
</reference>
<dbReference type="EMBL" id="CP009238">
    <property type="protein sequence ID" value="AIL32456.1"/>
    <property type="molecule type" value="Genomic_DNA"/>
</dbReference>
<dbReference type="Proteomes" id="UP000028945">
    <property type="component" value="Chromosome"/>
</dbReference>
<evidence type="ECO:0000313" key="2">
    <source>
        <dbReference type="Proteomes" id="UP000028945"/>
    </source>
</evidence>
<dbReference type="PANTHER" id="PTHR38040">
    <property type="entry name" value="UBIQUINONE BIOSYNTHESIS ACCESSORY FACTOR UBIK"/>
    <property type="match status" value="1"/>
</dbReference>
<dbReference type="eggNOG" id="COG2960">
    <property type="taxonomic scope" value="Bacteria"/>
</dbReference>
<keyword evidence="1" id="KW-0413">Isomerase</keyword>
<organism evidence="1 2">
    <name type="scientific">Basilea psittacipulmonis DSM 24701</name>
    <dbReference type="NCBI Taxonomy" id="1072685"/>
    <lineage>
        <taxon>Bacteria</taxon>
        <taxon>Pseudomonadati</taxon>
        <taxon>Pseudomonadota</taxon>
        <taxon>Betaproteobacteria</taxon>
        <taxon>Burkholderiales</taxon>
        <taxon>Alcaligenaceae</taxon>
        <taxon>Basilea</taxon>
    </lineage>
</organism>
<dbReference type="STRING" id="1072685.IX83_03270"/>